<dbReference type="eggNOG" id="COG2165">
    <property type="taxonomic scope" value="Bacteria"/>
</dbReference>
<dbReference type="InterPro" id="IPR045584">
    <property type="entry name" value="Pilin-like"/>
</dbReference>
<evidence type="ECO:0000256" key="1">
    <source>
        <dbReference type="SAM" id="Phobius"/>
    </source>
</evidence>
<dbReference type="Proteomes" id="UP000002608">
    <property type="component" value="Chromosome"/>
</dbReference>
<evidence type="ECO:0000313" key="3">
    <source>
        <dbReference type="Proteomes" id="UP000002608"/>
    </source>
</evidence>
<keyword evidence="3" id="KW-1185">Reference proteome</keyword>
<keyword evidence="1" id="KW-1133">Transmembrane helix</keyword>
<keyword evidence="1" id="KW-0472">Membrane</keyword>
<dbReference type="EMBL" id="CP000851">
    <property type="protein sequence ID" value="ABV87841.1"/>
    <property type="molecule type" value="Genomic_DNA"/>
</dbReference>
<dbReference type="Pfam" id="PF07963">
    <property type="entry name" value="N_methyl"/>
    <property type="match status" value="1"/>
</dbReference>
<name>A8H5K4_SHEPA</name>
<sequence>MFSMQRPTASKGFTLIELVIVIIVLGILAVIAAAKYVDLKRDAEIARVKGVAAAFEQSLTFSHTKWQLVAGSGALNDLPDFAGGKLDMNSHGYPLGIDKNNPMGQPKNIGKGEQGCVDLWNTLQQDPPSVSLSKVNNNSDFQAYRHQAEVNPDGQTQCSYVLRTLGDTKGYQQADIKIVYDSVAGSATAVIRE</sequence>
<proteinExistence type="predicted"/>
<dbReference type="PROSITE" id="PS00409">
    <property type="entry name" value="PROKAR_NTER_METHYL"/>
    <property type="match status" value="1"/>
</dbReference>
<dbReference type="Gene3D" id="3.30.700.10">
    <property type="entry name" value="Glycoprotein, Type 4 Pilin"/>
    <property type="match status" value="1"/>
</dbReference>
<keyword evidence="1" id="KW-0812">Transmembrane</keyword>
<dbReference type="AlphaFoldDB" id="A8H5K4"/>
<dbReference type="InterPro" id="IPR012902">
    <property type="entry name" value="N_methyl_site"/>
</dbReference>
<feature type="transmembrane region" description="Helical" evidence="1">
    <location>
        <begin position="12"/>
        <end position="37"/>
    </location>
</feature>
<gene>
    <name evidence="2" type="ordered locus">Spea_2521</name>
</gene>
<evidence type="ECO:0008006" key="4">
    <source>
        <dbReference type="Google" id="ProtNLM"/>
    </source>
</evidence>
<organism evidence="2 3">
    <name type="scientific">Shewanella pealeana (strain ATCC 700345 / ANG-SQ1)</name>
    <dbReference type="NCBI Taxonomy" id="398579"/>
    <lineage>
        <taxon>Bacteria</taxon>
        <taxon>Pseudomonadati</taxon>
        <taxon>Pseudomonadota</taxon>
        <taxon>Gammaproteobacteria</taxon>
        <taxon>Alteromonadales</taxon>
        <taxon>Shewanellaceae</taxon>
        <taxon>Shewanella</taxon>
    </lineage>
</organism>
<dbReference type="KEGG" id="spl:Spea_2521"/>
<accession>A8H5K4</accession>
<dbReference type="HOGENOM" id="CLU_098637_0_1_6"/>
<protein>
    <recommendedName>
        <fullName evidence="4">Methylation site containing protein</fullName>
    </recommendedName>
</protein>
<dbReference type="STRING" id="398579.Spea_2521"/>
<reference evidence="2 3" key="1">
    <citation type="submission" date="2007-10" db="EMBL/GenBank/DDBJ databases">
        <title>Complete sequence of Shewanella pealeana ATCC 700345.</title>
        <authorList>
            <consortium name="US DOE Joint Genome Institute"/>
            <person name="Copeland A."/>
            <person name="Lucas S."/>
            <person name="Lapidus A."/>
            <person name="Barry K."/>
            <person name="Glavina del Rio T."/>
            <person name="Dalin E."/>
            <person name="Tice H."/>
            <person name="Pitluck S."/>
            <person name="Chertkov O."/>
            <person name="Brettin T."/>
            <person name="Bruce D."/>
            <person name="Detter J.C."/>
            <person name="Han C."/>
            <person name="Schmutz J."/>
            <person name="Larimer F."/>
            <person name="Land M."/>
            <person name="Hauser L."/>
            <person name="Kyrpides N."/>
            <person name="Kim E."/>
            <person name="Zhao J.-S.Z."/>
            <person name="Manno D."/>
            <person name="Hawari J."/>
            <person name="Richardson P."/>
        </authorList>
    </citation>
    <scope>NUCLEOTIDE SEQUENCE [LARGE SCALE GENOMIC DNA]</scope>
    <source>
        <strain evidence="3">ATCC 700345 / ANG-SQ1</strain>
    </source>
</reference>
<dbReference type="SUPFAM" id="SSF54523">
    <property type="entry name" value="Pili subunits"/>
    <property type="match status" value="1"/>
</dbReference>
<dbReference type="NCBIfam" id="TIGR02532">
    <property type="entry name" value="IV_pilin_GFxxxE"/>
    <property type="match status" value="1"/>
</dbReference>
<evidence type="ECO:0000313" key="2">
    <source>
        <dbReference type="EMBL" id="ABV87841.1"/>
    </source>
</evidence>